<dbReference type="EMBL" id="KY774314">
    <property type="protein sequence ID" value="ART31565.1"/>
    <property type="molecule type" value="Genomic_DNA"/>
</dbReference>
<sequence length="51" mass="6275">MRPSFLPCCGFFPHQHVLSFIKFIQKRRHVVQQMLLRNREDFYLRAWGILL</sequence>
<organism evidence="1">
    <name type="scientific">Utricularia reniformis</name>
    <dbReference type="NCBI Taxonomy" id="192314"/>
    <lineage>
        <taxon>Eukaryota</taxon>
        <taxon>Viridiplantae</taxon>
        <taxon>Streptophyta</taxon>
        <taxon>Embryophyta</taxon>
        <taxon>Tracheophyta</taxon>
        <taxon>Spermatophyta</taxon>
        <taxon>Magnoliopsida</taxon>
        <taxon>eudicotyledons</taxon>
        <taxon>Gunneridae</taxon>
        <taxon>Pentapetalae</taxon>
        <taxon>asterids</taxon>
        <taxon>lamiids</taxon>
        <taxon>Lamiales</taxon>
        <taxon>Lentibulariaceae</taxon>
        <taxon>Utricularia</taxon>
    </lineage>
</organism>
<name>A0A1Y0B283_9LAMI</name>
<gene>
    <name evidence="1" type="ORF">AEK19_MT1367</name>
</gene>
<proteinExistence type="predicted"/>
<keyword evidence="1" id="KW-0496">Mitochondrion</keyword>
<reference evidence="1" key="1">
    <citation type="submission" date="2017-03" db="EMBL/GenBank/DDBJ databases">
        <title>The mitochondrial genome of the carnivorous plant Utricularia reniformis (Lentibulariaceae): structure, comparative analysis and evolutionary landmarks.</title>
        <authorList>
            <person name="Silva S.R."/>
            <person name="Alvarenga D.O."/>
            <person name="Michael T.P."/>
            <person name="Miranda V.F.O."/>
            <person name="Varani A.M."/>
        </authorList>
    </citation>
    <scope>NUCLEOTIDE SEQUENCE</scope>
</reference>
<dbReference type="AlphaFoldDB" id="A0A1Y0B283"/>
<accession>A0A1Y0B283</accession>
<geneLocation type="mitochondrion" evidence="1"/>
<evidence type="ECO:0000313" key="1">
    <source>
        <dbReference type="EMBL" id="ART31565.1"/>
    </source>
</evidence>
<protein>
    <submittedName>
        <fullName evidence="1">Uncharacterized protein</fullName>
    </submittedName>
</protein>